<organism evidence="1 2">
    <name type="scientific">Prunus dulcis</name>
    <name type="common">Almond</name>
    <name type="synonym">Amygdalus dulcis</name>
    <dbReference type="NCBI Taxonomy" id="3755"/>
    <lineage>
        <taxon>Eukaryota</taxon>
        <taxon>Viridiplantae</taxon>
        <taxon>Streptophyta</taxon>
        <taxon>Embryophyta</taxon>
        <taxon>Tracheophyta</taxon>
        <taxon>Spermatophyta</taxon>
        <taxon>Magnoliopsida</taxon>
        <taxon>eudicotyledons</taxon>
        <taxon>Gunneridae</taxon>
        <taxon>Pentapetalae</taxon>
        <taxon>rosids</taxon>
        <taxon>fabids</taxon>
        <taxon>Rosales</taxon>
        <taxon>Rosaceae</taxon>
        <taxon>Amygdaloideae</taxon>
        <taxon>Amygdaleae</taxon>
        <taxon>Prunus</taxon>
    </lineage>
</organism>
<evidence type="ECO:0000313" key="1">
    <source>
        <dbReference type="EMBL" id="KAI5343001.1"/>
    </source>
</evidence>
<protein>
    <submittedName>
        <fullName evidence="1">Uncharacterized protein</fullName>
    </submittedName>
</protein>
<dbReference type="AlphaFoldDB" id="A0AAD4WH21"/>
<sequence>MFLCSWFRPEQQINDEQLAYFSIHDRSFLSRRFQVLGVEEISCKMLLDLQKSFDLDTKSRENIDNHNLIERSCLANP</sequence>
<accession>A0AAD4WH21</accession>
<evidence type="ECO:0000313" key="2">
    <source>
        <dbReference type="Proteomes" id="UP001054821"/>
    </source>
</evidence>
<gene>
    <name evidence="1" type="ORF">L3X38_010877</name>
</gene>
<dbReference type="Proteomes" id="UP001054821">
    <property type="component" value="Chromosome 2"/>
</dbReference>
<proteinExistence type="predicted"/>
<name>A0AAD4WH21_PRUDU</name>
<keyword evidence="2" id="KW-1185">Reference proteome</keyword>
<dbReference type="EMBL" id="JAJFAZ020000002">
    <property type="protein sequence ID" value="KAI5343001.1"/>
    <property type="molecule type" value="Genomic_DNA"/>
</dbReference>
<comment type="caution">
    <text evidence="1">The sequence shown here is derived from an EMBL/GenBank/DDBJ whole genome shotgun (WGS) entry which is preliminary data.</text>
</comment>
<reference evidence="1 2" key="1">
    <citation type="journal article" date="2022" name="G3 (Bethesda)">
        <title>Whole-genome sequence and methylome profiling of the almond [Prunus dulcis (Mill.) D.A. Webb] cultivar 'Nonpareil'.</title>
        <authorList>
            <person name="D'Amico-Willman K.M."/>
            <person name="Ouma W.Z."/>
            <person name="Meulia T."/>
            <person name="Sideli G.M."/>
            <person name="Gradziel T.M."/>
            <person name="Fresnedo-Ramirez J."/>
        </authorList>
    </citation>
    <scope>NUCLEOTIDE SEQUENCE [LARGE SCALE GENOMIC DNA]</scope>
    <source>
        <strain evidence="1">Clone GOH B32 T37-40</strain>
    </source>
</reference>